<evidence type="ECO:0000256" key="5">
    <source>
        <dbReference type="SAM" id="MobiDB-lite"/>
    </source>
</evidence>
<dbReference type="InterPro" id="IPR038765">
    <property type="entry name" value="Papain-like_cys_pep_sf"/>
</dbReference>
<feature type="transmembrane region" description="Helical" evidence="6">
    <location>
        <begin position="12"/>
        <end position="32"/>
    </location>
</feature>
<name>A0A1H6EMG3_9ACTN</name>
<dbReference type="InterPro" id="IPR051794">
    <property type="entry name" value="PG_Endopeptidase_C40"/>
</dbReference>
<feature type="region of interest" description="Disordered" evidence="5">
    <location>
        <begin position="48"/>
        <end position="69"/>
    </location>
</feature>
<keyword evidence="3" id="KW-0378">Hydrolase</keyword>
<dbReference type="PANTHER" id="PTHR47359:SF3">
    <property type="entry name" value="NLP_P60 DOMAIN-CONTAINING PROTEIN-RELATED"/>
    <property type="match status" value="1"/>
</dbReference>
<keyword evidence="4" id="KW-0788">Thiol protease</keyword>
<dbReference type="Gene3D" id="3.90.1720.10">
    <property type="entry name" value="endopeptidase domain like (from Nostoc punctiforme)"/>
    <property type="match status" value="1"/>
</dbReference>
<dbReference type="PANTHER" id="PTHR47359">
    <property type="entry name" value="PEPTIDOGLYCAN DL-ENDOPEPTIDASE CWLO"/>
    <property type="match status" value="1"/>
</dbReference>
<dbReference type="RefSeq" id="WP_235030581.1">
    <property type="nucleotide sequence ID" value="NZ_FNVT01000012.1"/>
</dbReference>
<dbReference type="GO" id="GO:0006508">
    <property type="term" value="P:proteolysis"/>
    <property type="evidence" value="ECO:0007669"/>
    <property type="project" value="UniProtKB-KW"/>
</dbReference>
<dbReference type="GO" id="GO:0008234">
    <property type="term" value="F:cysteine-type peptidase activity"/>
    <property type="evidence" value="ECO:0007669"/>
    <property type="project" value="UniProtKB-KW"/>
</dbReference>
<organism evidence="8 9">
    <name type="scientific">Nonomuraea solani</name>
    <dbReference type="NCBI Taxonomy" id="1144553"/>
    <lineage>
        <taxon>Bacteria</taxon>
        <taxon>Bacillati</taxon>
        <taxon>Actinomycetota</taxon>
        <taxon>Actinomycetes</taxon>
        <taxon>Streptosporangiales</taxon>
        <taxon>Streptosporangiaceae</taxon>
        <taxon>Nonomuraea</taxon>
    </lineage>
</organism>
<accession>A0A1H6EMG3</accession>
<evidence type="ECO:0000256" key="4">
    <source>
        <dbReference type="ARBA" id="ARBA00022807"/>
    </source>
</evidence>
<keyword evidence="6" id="KW-0812">Transmembrane</keyword>
<keyword evidence="9" id="KW-1185">Reference proteome</keyword>
<dbReference type="EMBL" id="FNVT01000012">
    <property type="protein sequence ID" value="SEG99012.1"/>
    <property type="molecule type" value="Genomic_DNA"/>
</dbReference>
<keyword evidence="2" id="KW-0645">Protease</keyword>
<feature type="domain" description="NlpC/P60" evidence="7">
    <location>
        <begin position="267"/>
        <end position="396"/>
    </location>
</feature>
<dbReference type="Proteomes" id="UP000236732">
    <property type="component" value="Unassembled WGS sequence"/>
</dbReference>
<protein>
    <submittedName>
        <fullName evidence="8">NlpC/P60 family protein</fullName>
    </submittedName>
</protein>
<dbReference type="PROSITE" id="PS51935">
    <property type="entry name" value="NLPC_P60"/>
    <property type="match status" value="1"/>
</dbReference>
<reference evidence="8 9" key="1">
    <citation type="submission" date="2016-10" db="EMBL/GenBank/DDBJ databases">
        <authorList>
            <person name="de Groot N.N."/>
        </authorList>
    </citation>
    <scope>NUCLEOTIDE SEQUENCE [LARGE SCALE GENOMIC DNA]</scope>
    <source>
        <strain evidence="8 9">CGMCC 4.7037</strain>
    </source>
</reference>
<evidence type="ECO:0000256" key="1">
    <source>
        <dbReference type="ARBA" id="ARBA00007074"/>
    </source>
</evidence>
<evidence type="ECO:0000313" key="9">
    <source>
        <dbReference type="Proteomes" id="UP000236732"/>
    </source>
</evidence>
<dbReference type="AlphaFoldDB" id="A0A1H6EMG3"/>
<sequence>MKSRKRRDTYKLVPFIVVTLVAVLTADVLLLVQSSERRVPVAVQATPRQTQLAQKRPLEQAQQQPARTLQPVQPLRKLHKPNLFVLTRKPFTNELLQKVAKLRGVRALELADAASITLDGKRVQTLAVDPSTFRSYTPKVTASSDALWQNVAAGDLAVSFVLGNDGGLALHSRVTAPAGQLRVGAYATTGFGAVDAVVSKDVGRTLGLPHDNALIVSAPKTNSDTLRRAILRALPKGTQVALVNPVLPQPQQKVTQRNWPAGSFMSGEQLTVALKAAISKLGRPYVWGAEGPETFDCSGLVQWAYAQAGVRMPRVTHQQWVTGPQVPFAQAQPGDLLFWRNDPTNPQYISHVAIYWGNGKMLHAPRTGDVVKIAPVNMRNLAGVVRISPATAAGVR</sequence>
<evidence type="ECO:0000256" key="2">
    <source>
        <dbReference type="ARBA" id="ARBA00022670"/>
    </source>
</evidence>
<dbReference type="InterPro" id="IPR000064">
    <property type="entry name" value="NLP_P60_dom"/>
</dbReference>
<evidence type="ECO:0000256" key="6">
    <source>
        <dbReference type="SAM" id="Phobius"/>
    </source>
</evidence>
<keyword evidence="6" id="KW-0472">Membrane</keyword>
<proteinExistence type="inferred from homology"/>
<comment type="similarity">
    <text evidence="1">Belongs to the peptidase C40 family.</text>
</comment>
<evidence type="ECO:0000256" key="3">
    <source>
        <dbReference type="ARBA" id="ARBA00022801"/>
    </source>
</evidence>
<keyword evidence="6" id="KW-1133">Transmembrane helix</keyword>
<evidence type="ECO:0000313" key="8">
    <source>
        <dbReference type="EMBL" id="SEG99012.1"/>
    </source>
</evidence>
<feature type="compositionally biased region" description="Polar residues" evidence="5">
    <location>
        <begin position="60"/>
        <end position="69"/>
    </location>
</feature>
<dbReference type="SUPFAM" id="SSF54001">
    <property type="entry name" value="Cysteine proteinases"/>
    <property type="match status" value="1"/>
</dbReference>
<dbReference type="Pfam" id="PF00877">
    <property type="entry name" value="NLPC_P60"/>
    <property type="match status" value="1"/>
</dbReference>
<gene>
    <name evidence="8" type="ORF">SAMN05444920_112166</name>
</gene>
<evidence type="ECO:0000259" key="7">
    <source>
        <dbReference type="PROSITE" id="PS51935"/>
    </source>
</evidence>